<dbReference type="PANTHER" id="PTHR22550:SF5">
    <property type="entry name" value="LEUCINE ZIPPER PROTEIN 4"/>
    <property type="match status" value="1"/>
</dbReference>
<dbReference type="AlphaFoldDB" id="W4Q153"/>
<keyword evidence="5" id="KW-1133">Transmembrane helix</keyword>
<keyword evidence="3 5" id="KW-0472">Membrane</keyword>
<feature type="region of interest" description="Disordered" evidence="4">
    <location>
        <begin position="91"/>
        <end position="118"/>
    </location>
</feature>
<evidence type="ECO:0000256" key="5">
    <source>
        <dbReference type="SAM" id="Phobius"/>
    </source>
</evidence>
<sequence>MSNIMIIVVAITAIASFVVPSFELSSTLRVIRFPFMFAAASFGYFGITFCFTLLLIHLCKLESFGSPYFSPLAPLTWQDLKDSFFRAPLNKMNERPKSARPQNKYRQSVRKGRSRNGE</sequence>
<name>W4Q153_9BACI</name>
<keyword evidence="7" id="KW-1185">Reference proteome</keyword>
<accession>W4Q153</accession>
<dbReference type="EMBL" id="BAUT01000013">
    <property type="protein sequence ID" value="GAE25702.1"/>
    <property type="molecule type" value="Genomic_DNA"/>
</dbReference>
<reference evidence="6" key="1">
    <citation type="journal article" date="2014" name="Genome Announc.">
        <title>Draft Genome Sequences of Three Alkaliphilic Bacillus Strains, Bacillus wakoensis JCM 9140T, Bacillus akibai JCM 9157T, and Bacillus hemicellulosilyticus JCM 9152T.</title>
        <authorList>
            <person name="Yuki M."/>
            <person name="Oshima K."/>
            <person name="Suda W."/>
            <person name="Oshida Y."/>
            <person name="Kitamura K."/>
            <person name="Iida T."/>
            <person name="Hattori M."/>
            <person name="Ohkuma M."/>
        </authorList>
    </citation>
    <scope>NUCLEOTIDE SEQUENCE [LARGE SCALE GENOMIC DNA]</scope>
    <source>
        <strain evidence="6">JCM 9140</strain>
    </source>
</reference>
<comment type="caution">
    <text evidence="6">The sequence shown here is derived from an EMBL/GenBank/DDBJ whole genome shotgun (WGS) entry which is preliminary data.</text>
</comment>
<dbReference type="InterPro" id="IPR004995">
    <property type="entry name" value="Spore_Ger"/>
</dbReference>
<evidence type="ECO:0000256" key="3">
    <source>
        <dbReference type="ARBA" id="ARBA00023136"/>
    </source>
</evidence>
<dbReference type="STRING" id="1236970.JCM9140_1710"/>
<comment type="subcellular location">
    <subcellularLocation>
        <location evidence="1">Membrane</location>
        <topology evidence="1">Multi-pass membrane protein</topology>
    </subcellularLocation>
</comment>
<gene>
    <name evidence="6" type="ORF">JCM9140_1710</name>
</gene>
<organism evidence="6 7">
    <name type="scientific">Halalkalibacter wakoensis JCM 9140</name>
    <dbReference type="NCBI Taxonomy" id="1236970"/>
    <lineage>
        <taxon>Bacteria</taxon>
        <taxon>Bacillati</taxon>
        <taxon>Bacillota</taxon>
        <taxon>Bacilli</taxon>
        <taxon>Bacillales</taxon>
        <taxon>Bacillaceae</taxon>
        <taxon>Halalkalibacter</taxon>
    </lineage>
</organism>
<evidence type="ECO:0000256" key="2">
    <source>
        <dbReference type="ARBA" id="ARBA00005278"/>
    </source>
</evidence>
<dbReference type="GO" id="GO:0016020">
    <property type="term" value="C:membrane"/>
    <property type="evidence" value="ECO:0007669"/>
    <property type="project" value="UniProtKB-SubCell"/>
</dbReference>
<dbReference type="GO" id="GO:0009847">
    <property type="term" value="P:spore germination"/>
    <property type="evidence" value="ECO:0007669"/>
    <property type="project" value="InterPro"/>
</dbReference>
<dbReference type="Pfam" id="PF03323">
    <property type="entry name" value="GerA"/>
    <property type="match status" value="1"/>
</dbReference>
<feature type="transmembrane region" description="Helical" evidence="5">
    <location>
        <begin position="35"/>
        <end position="56"/>
    </location>
</feature>
<comment type="similarity">
    <text evidence="2">Belongs to the GerABKA family.</text>
</comment>
<dbReference type="InterPro" id="IPR050768">
    <property type="entry name" value="UPF0353/GerABKA_families"/>
</dbReference>
<evidence type="ECO:0000256" key="4">
    <source>
        <dbReference type="SAM" id="MobiDB-lite"/>
    </source>
</evidence>
<evidence type="ECO:0000313" key="7">
    <source>
        <dbReference type="Proteomes" id="UP000018890"/>
    </source>
</evidence>
<feature type="compositionally biased region" description="Basic residues" evidence="4">
    <location>
        <begin position="107"/>
        <end position="118"/>
    </location>
</feature>
<dbReference type="Proteomes" id="UP000018890">
    <property type="component" value="Unassembled WGS sequence"/>
</dbReference>
<keyword evidence="5" id="KW-0812">Transmembrane</keyword>
<evidence type="ECO:0000256" key="1">
    <source>
        <dbReference type="ARBA" id="ARBA00004141"/>
    </source>
</evidence>
<protein>
    <submittedName>
        <fullName evidence="6">Spore germination protein GerKA</fullName>
    </submittedName>
</protein>
<proteinExistence type="inferred from homology"/>
<dbReference type="PANTHER" id="PTHR22550">
    <property type="entry name" value="SPORE GERMINATION PROTEIN"/>
    <property type="match status" value="1"/>
</dbReference>
<evidence type="ECO:0000313" key="6">
    <source>
        <dbReference type="EMBL" id="GAE25702.1"/>
    </source>
</evidence>